<accession>A0A835LE94</accession>
<protein>
    <submittedName>
        <fullName evidence="2">Uncharacterized protein</fullName>
    </submittedName>
</protein>
<dbReference type="AlphaFoldDB" id="A0A835LE94"/>
<dbReference type="EMBL" id="JADFTS010000009">
    <property type="protein sequence ID" value="KAF9588609.1"/>
    <property type="molecule type" value="Genomic_DNA"/>
</dbReference>
<keyword evidence="3" id="KW-1185">Reference proteome</keyword>
<sequence>MCVTGKTAGFRVSHKELKVRSSFQKRMRVDLTNNKVEKPIVHVFFFSSMVNTAVTGMFPSHGTKRLASEELWGEWENKRLNHGRYKQSFSYRQINDLHTGGYEHIKIPDNDRTSDLTHTAMEAP</sequence>
<comment type="caution">
    <text evidence="2">The sequence shown here is derived from an EMBL/GenBank/DDBJ whole genome shotgun (WGS) entry which is preliminary data.</text>
</comment>
<evidence type="ECO:0000313" key="2">
    <source>
        <dbReference type="EMBL" id="KAF9588609.1"/>
    </source>
</evidence>
<reference evidence="2 3" key="1">
    <citation type="submission" date="2020-10" db="EMBL/GenBank/DDBJ databases">
        <title>The Coptis chinensis genome and diversification of protoberbering-type alkaloids.</title>
        <authorList>
            <person name="Wang B."/>
            <person name="Shu S."/>
            <person name="Song C."/>
            <person name="Liu Y."/>
        </authorList>
    </citation>
    <scope>NUCLEOTIDE SEQUENCE [LARGE SCALE GENOMIC DNA]</scope>
    <source>
        <strain evidence="2">HL-2020</strain>
        <tissue evidence="2">Leaf</tissue>
    </source>
</reference>
<gene>
    <name evidence="2" type="ORF">IFM89_013696</name>
</gene>
<name>A0A835LE94_9MAGN</name>
<organism evidence="2 3">
    <name type="scientific">Coptis chinensis</name>
    <dbReference type="NCBI Taxonomy" id="261450"/>
    <lineage>
        <taxon>Eukaryota</taxon>
        <taxon>Viridiplantae</taxon>
        <taxon>Streptophyta</taxon>
        <taxon>Embryophyta</taxon>
        <taxon>Tracheophyta</taxon>
        <taxon>Spermatophyta</taxon>
        <taxon>Magnoliopsida</taxon>
        <taxon>Ranunculales</taxon>
        <taxon>Ranunculaceae</taxon>
        <taxon>Coptidoideae</taxon>
        <taxon>Coptis</taxon>
    </lineage>
</organism>
<evidence type="ECO:0000256" key="1">
    <source>
        <dbReference type="SAM" id="MobiDB-lite"/>
    </source>
</evidence>
<dbReference type="Proteomes" id="UP000631114">
    <property type="component" value="Unassembled WGS sequence"/>
</dbReference>
<evidence type="ECO:0000313" key="3">
    <source>
        <dbReference type="Proteomes" id="UP000631114"/>
    </source>
</evidence>
<feature type="region of interest" description="Disordered" evidence="1">
    <location>
        <begin position="105"/>
        <end position="124"/>
    </location>
</feature>
<feature type="compositionally biased region" description="Basic and acidic residues" evidence="1">
    <location>
        <begin position="105"/>
        <end position="115"/>
    </location>
</feature>
<proteinExistence type="predicted"/>